<sequence length="192" mass="21103">MTTDTTPPESLPLDDFWQLIDTARAQATTGRPFADALTDILAARSPQTILAYERTFTGVHGGLHRWDVWAAAYLIGGGCSDDSFMDFRAGVIAQGRAWYERVHASPDSLARHPLALTGEPERLEEILFDESVNYAAAKAYPRALGDPEAWDAMVADGCAADTDPGEDFDFDDEEEMRRRLPSLTGLLIGDRP</sequence>
<dbReference type="Proteomes" id="UP001291653">
    <property type="component" value="Unassembled WGS sequence"/>
</dbReference>
<dbReference type="EMBL" id="BSBI01000005">
    <property type="protein sequence ID" value="GLF95401.1"/>
    <property type="molecule type" value="Genomic_DNA"/>
</dbReference>
<evidence type="ECO:0000259" key="1">
    <source>
        <dbReference type="Pfam" id="PF14024"/>
    </source>
</evidence>
<proteinExistence type="predicted"/>
<comment type="caution">
    <text evidence="2">The sequence shown here is derived from an EMBL/GenBank/DDBJ whole genome shotgun (WGS) entry which is preliminary data.</text>
</comment>
<evidence type="ECO:0000313" key="2">
    <source>
        <dbReference type="EMBL" id="GLF95401.1"/>
    </source>
</evidence>
<dbReference type="InterPro" id="IPR025334">
    <property type="entry name" value="DUF4240"/>
</dbReference>
<protein>
    <submittedName>
        <fullName evidence="2">DUF4240 domain-containing protein</fullName>
    </submittedName>
</protein>
<organism evidence="2 3">
    <name type="scientific">Streptomyces yaizuensis</name>
    <dbReference type="NCBI Taxonomy" id="2989713"/>
    <lineage>
        <taxon>Bacteria</taxon>
        <taxon>Bacillati</taxon>
        <taxon>Actinomycetota</taxon>
        <taxon>Actinomycetes</taxon>
        <taxon>Kitasatosporales</taxon>
        <taxon>Streptomycetaceae</taxon>
        <taxon>Streptomyces</taxon>
    </lineage>
</organism>
<dbReference type="RefSeq" id="WP_323447468.1">
    <property type="nucleotide sequence ID" value="NZ_BSBI01000005.1"/>
</dbReference>
<accession>A0ABQ5NYG3</accession>
<name>A0ABQ5NYG3_9ACTN</name>
<feature type="domain" description="DUF4240" evidence="1">
    <location>
        <begin position="14"/>
        <end position="141"/>
    </location>
</feature>
<reference evidence="2 3" key="1">
    <citation type="submission" date="2022-10" db="EMBL/GenBank/DDBJ databases">
        <title>Draft genome sequence of Streptomyces sp. YSPA8.</title>
        <authorList>
            <person name="Moriuchi R."/>
            <person name="Dohra H."/>
            <person name="Yamamura H."/>
            <person name="Kodani S."/>
        </authorList>
    </citation>
    <scope>NUCLEOTIDE SEQUENCE [LARGE SCALE GENOMIC DNA]</scope>
    <source>
        <strain evidence="2 3">YSPA8</strain>
    </source>
</reference>
<gene>
    <name evidence="2" type="ORF">SYYSPA8_13910</name>
</gene>
<dbReference type="Pfam" id="PF14024">
    <property type="entry name" value="DUF4240"/>
    <property type="match status" value="1"/>
</dbReference>
<evidence type="ECO:0000313" key="3">
    <source>
        <dbReference type="Proteomes" id="UP001291653"/>
    </source>
</evidence>
<keyword evidence="3" id="KW-1185">Reference proteome</keyword>